<sequence>MGSSSGSAMPTSQHRPNNSRSNFKTDNPFTGVKPKVKEDAFADLLRSDDFPVIPRNPAYQSLDDMKRVGEIKDVDPVSIRIRDWTKGKERNIRALLGSLKDVLWEGAD</sequence>
<proteinExistence type="predicted"/>
<keyword evidence="2" id="KW-1185">Reference proteome</keyword>
<feature type="region of interest" description="Disordered" evidence="1">
    <location>
        <begin position="1"/>
        <end position="32"/>
    </location>
</feature>
<name>A0A914VVN4_9BILA</name>
<organism evidence="2 3">
    <name type="scientific">Plectus sambesii</name>
    <dbReference type="NCBI Taxonomy" id="2011161"/>
    <lineage>
        <taxon>Eukaryota</taxon>
        <taxon>Metazoa</taxon>
        <taxon>Ecdysozoa</taxon>
        <taxon>Nematoda</taxon>
        <taxon>Chromadorea</taxon>
        <taxon>Plectida</taxon>
        <taxon>Plectina</taxon>
        <taxon>Plectoidea</taxon>
        <taxon>Plectidae</taxon>
        <taxon>Plectus</taxon>
    </lineage>
</organism>
<feature type="compositionally biased region" description="Polar residues" evidence="1">
    <location>
        <begin position="1"/>
        <end position="28"/>
    </location>
</feature>
<protein>
    <submittedName>
        <fullName evidence="3">Uncharacterized protein</fullName>
    </submittedName>
</protein>
<evidence type="ECO:0000256" key="1">
    <source>
        <dbReference type="SAM" id="MobiDB-lite"/>
    </source>
</evidence>
<dbReference type="SUPFAM" id="SSF46565">
    <property type="entry name" value="Chaperone J-domain"/>
    <property type="match status" value="1"/>
</dbReference>
<evidence type="ECO:0000313" key="3">
    <source>
        <dbReference type="WBParaSite" id="PSAMB.scaffold259size60637.g3919.t1"/>
    </source>
</evidence>
<accession>A0A914VVN4</accession>
<dbReference type="AlphaFoldDB" id="A0A914VVN4"/>
<dbReference type="WBParaSite" id="PSAMB.scaffold259size60637.g3919.t1">
    <property type="protein sequence ID" value="PSAMB.scaffold259size60637.g3919.t1"/>
    <property type="gene ID" value="PSAMB.scaffold259size60637.g3919"/>
</dbReference>
<evidence type="ECO:0000313" key="2">
    <source>
        <dbReference type="Proteomes" id="UP000887566"/>
    </source>
</evidence>
<dbReference type="Proteomes" id="UP000887566">
    <property type="component" value="Unplaced"/>
</dbReference>
<reference evidence="3" key="1">
    <citation type="submission" date="2022-11" db="UniProtKB">
        <authorList>
            <consortium name="WormBaseParasite"/>
        </authorList>
    </citation>
    <scope>IDENTIFICATION</scope>
</reference>
<dbReference type="InterPro" id="IPR036869">
    <property type="entry name" value="J_dom_sf"/>
</dbReference>
<dbReference type="Gene3D" id="1.10.287.110">
    <property type="entry name" value="DnaJ domain"/>
    <property type="match status" value="1"/>
</dbReference>